<name>A0A0C3BVD7_HEBCY</name>
<reference evidence="2" key="2">
    <citation type="submission" date="2015-01" db="EMBL/GenBank/DDBJ databases">
        <title>Evolutionary Origins and Diversification of the Mycorrhizal Mutualists.</title>
        <authorList>
            <consortium name="DOE Joint Genome Institute"/>
            <consortium name="Mycorrhizal Genomics Consortium"/>
            <person name="Kohler A."/>
            <person name="Kuo A."/>
            <person name="Nagy L.G."/>
            <person name="Floudas D."/>
            <person name="Copeland A."/>
            <person name="Barry K.W."/>
            <person name="Cichocki N."/>
            <person name="Veneault-Fourrey C."/>
            <person name="LaButti K."/>
            <person name="Lindquist E.A."/>
            <person name="Lipzen A."/>
            <person name="Lundell T."/>
            <person name="Morin E."/>
            <person name="Murat C."/>
            <person name="Riley R."/>
            <person name="Ohm R."/>
            <person name="Sun H."/>
            <person name="Tunlid A."/>
            <person name="Henrissat B."/>
            <person name="Grigoriev I.V."/>
            <person name="Hibbett D.S."/>
            <person name="Martin F."/>
        </authorList>
    </citation>
    <scope>NUCLEOTIDE SEQUENCE [LARGE SCALE GENOMIC DNA]</scope>
    <source>
        <strain evidence="2">h7</strain>
    </source>
</reference>
<protein>
    <submittedName>
        <fullName evidence="1">Uncharacterized protein</fullName>
    </submittedName>
</protein>
<dbReference type="Proteomes" id="UP000053424">
    <property type="component" value="Unassembled WGS sequence"/>
</dbReference>
<dbReference type="AlphaFoldDB" id="A0A0C3BVD7"/>
<reference evidence="1 2" key="1">
    <citation type="submission" date="2014-04" db="EMBL/GenBank/DDBJ databases">
        <authorList>
            <consortium name="DOE Joint Genome Institute"/>
            <person name="Kuo A."/>
            <person name="Gay G."/>
            <person name="Dore J."/>
            <person name="Kohler A."/>
            <person name="Nagy L.G."/>
            <person name="Floudas D."/>
            <person name="Copeland A."/>
            <person name="Barry K.W."/>
            <person name="Cichocki N."/>
            <person name="Veneault-Fourrey C."/>
            <person name="LaButti K."/>
            <person name="Lindquist E.A."/>
            <person name="Lipzen A."/>
            <person name="Lundell T."/>
            <person name="Morin E."/>
            <person name="Murat C."/>
            <person name="Sun H."/>
            <person name="Tunlid A."/>
            <person name="Henrissat B."/>
            <person name="Grigoriev I.V."/>
            <person name="Hibbett D.S."/>
            <person name="Martin F."/>
            <person name="Nordberg H.P."/>
            <person name="Cantor M.N."/>
            <person name="Hua S.X."/>
        </authorList>
    </citation>
    <scope>NUCLEOTIDE SEQUENCE [LARGE SCALE GENOMIC DNA]</scope>
    <source>
        <strain evidence="2">h7</strain>
    </source>
</reference>
<dbReference type="HOGENOM" id="CLU_863452_0_0_1"/>
<keyword evidence="2" id="KW-1185">Reference proteome</keyword>
<organism evidence="1 2">
    <name type="scientific">Hebeloma cylindrosporum</name>
    <dbReference type="NCBI Taxonomy" id="76867"/>
    <lineage>
        <taxon>Eukaryota</taxon>
        <taxon>Fungi</taxon>
        <taxon>Dikarya</taxon>
        <taxon>Basidiomycota</taxon>
        <taxon>Agaricomycotina</taxon>
        <taxon>Agaricomycetes</taxon>
        <taxon>Agaricomycetidae</taxon>
        <taxon>Agaricales</taxon>
        <taxon>Agaricineae</taxon>
        <taxon>Hymenogastraceae</taxon>
        <taxon>Hebeloma</taxon>
    </lineage>
</organism>
<evidence type="ECO:0000313" key="2">
    <source>
        <dbReference type="Proteomes" id="UP000053424"/>
    </source>
</evidence>
<dbReference type="EMBL" id="KN831822">
    <property type="protein sequence ID" value="KIM35356.1"/>
    <property type="molecule type" value="Genomic_DNA"/>
</dbReference>
<sequence length="322" mass="36133">MHTSEHYLFAQFHVINNIPSSIIGNVFDMISPQTYLKTYFQLIQHDNRSWVVDSNEESLFKILADSKFGSRLLPEENTLAILEILDPRRARSPTLSKLSAECELRLLAAVCSEIGPLFPDSPSPKAPSRNYTLSLHWAMQHLKKSGDEIEFVRQLGLCIDLFFSTIINSNLDNPHLEQSFHAHTFFLHYLDAFAWNSFDLDSENLAVVIPIITAISAALTDNPGSTKNFLFYPASYFAKQLAGFYGQPIIVSALPPLLEALRSYKPHLGEGNPSLEKKMGIPSFSAQEWWGFLDLPGAKPACTSRPNSEEIVISIMEDEIEG</sequence>
<dbReference type="OrthoDB" id="10679813at2759"/>
<proteinExistence type="predicted"/>
<accession>A0A0C3BVD7</accession>
<evidence type="ECO:0000313" key="1">
    <source>
        <dbReference type="EMBL" id="KIM35356.1"/>
    </source>
</evidence>
<gene>
    <name evidence="1" type="ORF">M413DRAFT_431000</name>
</gene>